<evidence type="ECO:0000256" key="2">
    <source>
        <dbReference type="ARBA" id="ARBA00023125"/>
    </source>
</evidence>
<dbReference type="InterPro" id="IPR014036">
    <property type="entry name" value="DeoR-like_C"/>
</dbReference>
<sequence length="261" mass="27478">MGEPGPMLIAERRRRILEHVHEHGYASFQELAGALGTSESTVRRDLRSLVGEGLLHATRGGVTQPVLSAASRPALPDVVAAEREAIADHAATLVEPGTAVLLGPGRTTAALARRLAKLPSLTVVTNSTLVVEALMDAPHVEVVAVGGTLRRSIHAFVGPITEQHLAGLRGAQTFLSGDGVTPERGLTTPNVFAAATDQAFAAAGREVVVLADHSKIGHDTMCQTVATARMKVLVTDSKTDPVMVDRLVQAQVDVHIADMNR</sequence>
<dbReference type="InterPro" id="IPR001034">
    <property type="entry name" value="DeoR_HTH"/>
</dbReference>
<dbReference type="InterPro" id="IPR018356">
    <property type="entry name" value="Tscrpt_reg_HTH_DeoR_CS"/>
</dbReference>
<accession>A0ABW4GGG2</accession>
<dbReference type="Pfam" id="PF08220">
    <property type="entry name" value="HTH_DeoR"/>
    <property type="match status" value="1"/>
</dbReference>
<comment type="caution">
    <text evidence="5">The sequence shown here is derived from an EMBL/GenBank/DDBJ whole genome shotgun (WGS) entry which is preliminary data.</text>
</comment>
<keyword evidence="3" id="KW-0804">Transcription</keyword>
<dbReference type="CDD" id="cd00090">
    <property type="entry name" value="HTH_ARSR"/>
    <property type="match status" value="1"/>
</dbReference>
<dbReference type="SMART" id="SM01134">
    <property type="entry name" value="DeoRC"/>
    <property type="match status" value="1"/>
</dbReference>
<proteinExistence type="predicted"/>
<gene>
    <name evidence="5" type="ORF">ACFSJ0_32820</name>
</gene>
<keyword evidence="2 5" id="KW-0238">DNA-binding</keyword>
<dbReference type="GO" id="GO:0003677">
    <property type="term" value="F:DNA binding"/>
    <property type="evidence" value="ECO:0007669"/>
    <property type="project" value="UniProtKB-KW"/>
</dbReference>
<evidence type="ECO:0000256" key="1">
    <source>
        <dbReference type="ARBA" id="ARBA00023015"/>
    </source>
</evidence>
<evidence type="ECO:0000259" key="4">
    <source>
        <dbReference type="PROSITE" id="PS51000"/>
    </source>
</evidence>
<dbReference type="RefSeq" id="WP_219537231.1">
    <property type="nucleotide sequence ID" value="NZ_JAHKRM010000036.1"/>
</dbReference>
<dbReference type="Proteomes" id="UP001597097">
    <property type="component" value="Unassembled WGS sequence"/>
</dbReference>
<feature type="domain" description="HTH deoR-type" evidence="4">
    <location>
        <begin position="9"/>
        <end position="64"/>
    </location>
</feature>
<evidence type="ECO:0000256" key="3">
    <source>
        <dbReference type="ARBA" id="ARBA00023163"/>
    </source>
</evidence>
<keyword evidence="1" id="KW-0805">Transcription regulation</keyword>
<dbReference type="PROSITE" id="PS00894">
    <property type="entry name" value="HTH_DEOR_1"/>
    <property type="match status" value="1"/>
</dbReference>
<dbReference type="Pfam" id="PF00455">
    <property type="entry name" value="DeoRC"/>
    <property type="match status" value="1"/>
</dbReference>
<reference evidence="6" key="1">
    <citation type="journal article" date="2019" name="Int. J. Syst. Evol. Microbiol.">
        <title>The Global Catalogue of Microorganisms (GCM) 10K type strain sequencing project: providing services to taxonomists for standard genome sequencing and annotation.</title>
        <authorList>
            <consortium name="The Broad Institute Genomics Platform"/>
            <consortium name="The Broad Institute Genome Sequencing Center for Infectious Disease"/>
            <person name="Wu L."/>
            <person name="Ma J."/>
        </authorList>
    </citation>
    <scope>NUCLEOTIDE SEQUENCE [LARGE SCALE GENOMIC DNA]</scope>
    <source>
        <strain evidence="6">CGMCC 1.15399</strain>
    </source>
</reference>
<dbReference type="InterPro" id="IPR011991">
    <property type="entry name" value="ArsR-like_HTH"/>
</dbReference>
<name>A0ABW4GGG2_9ACTN</name>
<evidence type="ECO:0000313" key="5">
    <source>
        <dbReference type="EMBL" id="MFD1541872.1"/>
    </source>
</evidence>
<protein>
    <submittedName>
        <fullName evidence="5">DeoR/GlpR family DNA-binding transcription regulator</fullName>
    </submittedName>
</protein>
<keyword evidence="6" id="KW-1185">Reference proteome</keyword>
<dbReference type="SMART" id="SM00420">
    <property type="entry name" value="HTH_DEOR"/>
    <property type="match status" value="1"/>
</dbReference>
<dbReference type="PROSITE" id="PS51000">
    <property type="entry name" value="HTH_DEOR_2"/>
    <property type="match status" value="1"/>
</dbReference>
<dbReference type="EMBL" id="JBHUCM010000030">
    <property type="protein sequence ID" value="MFD1541872.1"/>
    <property type="molecule type" value="Genomic_DNA"/>
</dbReference>
<dbReference type="InterPro" id="IPR050313">
    <property type="entry name" value="Carb_Metab_HTH_regulators"/>
</dbReference>
<dbReference type="PANTHER" id="PTHR30363">
    <property type="entry name" value="HTH-TYPE TRANSCRIPTIONAL REGULATOR SRLR-RELATED"/>
    <property type="match status" value="1"/>
</dbReference>
<organism evidence="5 6">
    <name type="scientific">Nonomuraea guangzhouensis</name>
    <dbReference type="NCBI Taxonomy" id="1291555"/>
    <lineage>
        <taxon>Bacteria</taxon>
        <taxon>Bacillati</taxon>
        <taxon>Actinomycetota</taxon>
        <taxon>Actinomycetes</taxon>
        <taxon>Streptosporangiales</taxon>
        <taxon>Streptosporangiaceae</taxon>
        <taxon>Nonomuraea</taxon>
    </lineage>
</organism>
<dbReference type="PANTHER" id="PTHR30363:SF44">
    <property type="entry name" value="AGA OPERON TRANSCRIPTIONAL REPRESSOR-RELATED"/>
    <property type="match status" value="1"/>
</dbReference>
<evidence type="ECO:0000313" key="6">
    <source>
        <dbReference type="Proteomes" id="UP001597097"/>
    </source>
</evidence>